<feature type="active site" description="Charge relay system" evidence="4 5">
    <location>
        <position position="600"/>
    </location>
</feature>
<feature type="active site" description="Charge relay system" evidence="4 5">
    <location>
        <position position="246"/>
    </location>
</feature>
<comment type="caution">
    <text evidence="10">The sequence shown here is derived from an EMBL/GenBank/DDBJ whole genome shotgun (WGS) entry which is preliminary data.</text>
</comment>
<dbReference type="InterPro" id="IPR000209">
    <property type="entry name" value="Peptidase_S8/S53_dom"/>
</dbReference>
<evidence type="ECO:0000256" key="1">
    <source>
        <dbReference type="ARBA" id="ARBA00022670"/>
    </source>
</evidence>
<dbReference type="InterPro" id="IPR003137">
    <property type="entry name" value="PA_domain"/>
</dbReference>
<dbReference type="EMBL" id="SMAF01000010">
    <property type="protein sequence ID" value="TCS97985.1"/>
    <property type="molecule type" value="Genomic_DNA"/>
</dbReference>
<proteinExistence type="inferred from homology"/>
<dbReference type="InterPro" id="IPR046450">
    <property type="entry name" value="PA_dom_sf"/>
</dbReference>
<evidence type="ECO:0000256" key="6">
    <source>
        <dbReference type="SAM" id="SignalP"/>
    </source>
</evidence>
<organism evidence="10 11">
    <name type="scientific">Pseudofulvimonas gallinarii</name>
    <dbReference type="NCBI Taxonomy" id="634155"/>
    <lineage>
        <taxon>Bacteria</taxon>
        <taxon>Pseudomonadati</taxon>
        <taxon>Pseudomonadota</taxon>
        <taxon>Gammaproteobacteria</taxon>
        <taxon>Lysobacterales</taxon>
        <taxon>Rhodanobacteraceae</taxon>
        <taxon>Pseudofulvimonas</taxon>
    </lineage>
</organism>
<keyword evidence="6" id="KW-0732">Signal</keyword>
<evidence type="ECO:0000256" key="2">
    <source>
        <dbReference type="ARBA" id="ARBA00022801"/>
    </source>
</evidence>
<accession>A0A4R3LEX6</accession>
<dbReference type="Gene3D" id="3.40.50.200">
    <property type="entry name" value="Peptidase S8/S53 domain"/>
    <property type="match status" value="1"/>
</dbReference>
<keyword evidence="3 5" id="KW-0720">Serine protease</keyword>
<name>A0A4R3LEX6_9GAMM</name>
<comment type="similarity">
    <text evidence="5">Belongs to the peptidase S8 family.</text>
</comment>
<feature type="chain" id="PRO_5030099280" evidence="6">
    <location>
        <begin position="27"/>
        <end position="964"/>
    </location>
</feature>
<dbReference type="PROSITE" id="PS51892">
    <property type="entry name" value="SUBTILASE"/>
    <property type="match status" value="1"/>
</dbReference>
<dbReference type="OrthoDB" id="1114329at2"/>
<keyword evidence="2 5" id="KW-0378">Hydrolase</keyword>
<feature type="domain" description="Subtilisin-like protease fibronectin type-III" evidence="9">
    <location>
        <begin position="690"/>
        <end position="770"/>
    </location>
</feature>
<evidence type="ECO:0000313" key="10">
    <source>
        <dbReference type="EMBL" id="TCS97985.1"/>
    </source>
</evidence>
<dbReference type="AlphaFoldDB" id="A0A4R3LEX6"/>
<evidence type="ECO:0000313" key="11">
    <source>
        <dbReference type="Proteomes" id="UP000294599"/>
    </source>
</evidence>
<protein>
    <submittedName>
        <fullName evidence="10">PA domain-containing protein</fullName>
    </submittedName>
</protein>
<sequence length="964" mass="97421">MRRSIIGFLLAAAVAAAGLSAPAASAQPDVKSTAAQGERRNYIVTFDEPGLLHYHGGIRELKATSPAATGRRKLDVSSSDSRAYLDHLAALQAGRTAAIAGKIGRDPGQVYLYSITISGIGLELTADEARAIASLPGVKSVDHVPDRQLDTFRGPEFIGAGAIWSGAATPSNLPTRGEGIVVGIIDSGSNRDHPSFGPLPAECGAEAGQPKLTAYTCMVGGTCTTASSGSCASANNGPTPEDCTGHGSHVASIAAGNTLTVAGTTPAPEFDMSGVAPCARINSYKVCSSSTCSGTAITAAIEKAIADGVDVINFSISGGGGNDVSVWSGNSDDRRFLDAVTADILVAASAGNTRLDATQSNFNPTPEGDVNHRGPWLASVASSTHDEQGSPVGGSVSITGPEPVPAPLSTPILLTTSSSPHQFADDADIEIVHFADAPEGCNADPGYPAGLLSGRIALIRRGTCNFSEKVAKAEAAGATGVLVFNNAIGVPTGMAGLEGAGVPAYTIAQDVGQALAAHLVTLSGTPAAAVVNAPVVQGDVLSNFSLRGPITPVPAGAQGSGNAFDVTKPDITAPGDDIYGAWANEATSGAAEYGITGGTSMSSPHVAGAFALLRAVRPDWTATEIKSAVMLTALNTGGVREDVVTPWTPDDVGNGRIDVSRAANAGLVMDETIANFLAANPASGGDVRTLNLPSMRHSSCEPSCSWTRTVKSTLASSATWNVAVVNPPGFTVTVSPGTFTLAGAGATQALTITATPTPGSQRIQFGALRLGTATPGQSPDLGMSIAVLGEGVLDDVIFAHGFEGEGGGSTPGVYTDRAGFMAQLAAGALEPVFSDLGPIAEPKVFSNAGYTIELRSGNNNGLWGEPNAIITPNSAGVDIVVDFTAGEVTAVGGNFWITNAAVAPVAANVTIELSDGTTEQYDAAGPSDFRGFITAAPITRITFKGTATNSQWSTLSSLVVGSAN</sequence>
<dbReference type="RefSeq" id="WP_123520937.1">
    <property type="nucleotide sequence ID" value="NZ_JBHLWF010000033.1"/>
</dbReference>
<evidence type="ECO:0000259" key="9">
    <source>
        <dbReference type="Pfam" id="PF17766"/>
    </source>
</evidence>
<dbReference type="InterPro" id="IPR022398">
    <property type="entry name" value="Peptidase_S8_His-AS"/>
</dbReference>
<dbReference type="PROSITE" id="PS00137">
    <property type="entry name" value="SUBTILASE_HIS"/>
    <property type="match status" value="1"/>
</dbReference>
<dbReference type="CDD" id="cd00538">
    <property type="entry name" value="PA"/>
    <property type="match status" value="1"/>
</dbReference>
<evidence type="ECO:0000256" key="3">
    <source>
        <dbReference type="ARBA" id="ARBA00022825"/>
    </source>
</evidence>
<dbReference type="Gene3D" id="2.60.40.2310">
    <property type="match status" value="1"/>
</dbReference>
<keyword evidence="11" id="KW-1185">Reference proteome</keyword>
<gene>
    <name evidence="10" type="ORF">EDC25_11046</name>
</gene>
<feature type="signal peptide" evidence="6">
    <location>
        <begin position="1"/>
        <end position="26"/>
    </location>
</feature>
<dbReference type="InterPro" id="IPR041469">
    <property type="entry name" value="Subtilisin-like_FN3"/>
</dbReference>
<dbReference type="InterPro" id="IPR023828">
    <property type="entry name" value="Peptidase_S8_Ser-AS"/>
</dbReference>
<keyword evidence="1 5" id="KW-0645">Protease</keyword>
<evidence type="ECO:0000259" key="8">
    <source>
        <dbReference type="Pfam" id="PF02225"/>
    </source>
</evidence>
<dbReference type="SUPFAM" id="SSF52025">
    <property type="entry name" value="PA domain"/>
    <property type="match status" value="1"/>
</dbReference>
<feature type="domain" description="PA" evidence="8">
    <location>
        <begin position="435"/>
        <end position="515"/>
    </location>
</feature>
<dbReference type="InterPro" id="IPR015500">
    <property type="entry name" value="Peptidase_S8_subtilisin-rel"/>
</dbReference>
<dbReference type="GO" id="GO:0004252">
    <property type="term" value="F:serine-type endopeptidase activity"/>
    <property type="evidence" value="ECO:0007669"/>
    <property type="project" value="UniProtKB-UniRule"/>
</dbReference>
<dbReference type="Pfam" id="PF02225">
    <property type="entry name" value="PA"/>
    <property type="match status" value="1"/>
</dbReference>
<dbReference type="Proteomes" id="UP000294599">
    <property type="component" value="Unassembled WGS sequence"/>
</dbReference>
<dbReference type="Pfam" id="PF17766">
    <property type="entry name" value="fn3_6"/>
    <property type="match status" value="1"/>
</dbReference>
<evidence type="ECO:0000256" key="5">
    <source>
        <dbReference type="PROSITE-ProRule" id="PRU01240"/>
    </source>
</evidence>
<dbReference type="InterPro" id="IPR045051">
    <property type="entry name" value="SBT"/>
</dbReference>
<dbReference type="GO" id="GO:0006508">
    <property type="term" value="P:proteolysis"/>
    <property type="evidence" value="ECO:0007669"/>
    <property type="project" value="UniProtKB-KW"/>
</dbReference>
<evidence type="ECO:0000259" key="7">
    <source>
        <dbReference type="Pfam" id="PF00082"/>
    </source>
</evidence>
<dbReference type="Pfam" id="PF00082">
    <property type="entry name" value="Peptidase_S8"/>
    <property type="match status" value="1"/>
</dbReference>
<feature type="active site" description="Charge relay system" evidence="4 5">
    <location>
        <position position="186"/>
    </location>
</feature>
<dbReference type="Gene3D" id="3.50.30.30">
    <property type="match status" value="1"/>
</dbReference>
<evidence type="ECO:0000256" key="4">
    <source>
        <dbReference type="PIRSR" id="PIRSR615500-1"/>
    </source>
</evidence>
<dbReference type="SUPFAM" id="SSF52743">
    <property type="entry name" value="Subtilisin-like"/>
    <property type="match status" value="1"/>
</dbReference>
<dbReference type="PROSITE" id="PS00138">
    <property type="entry name" value="SUBTILASE_SER"/>
    <property type="match status" value="1"/>
</dbReference>
<reference evidence="10 11" key="1">
    <citation type="submission" date="2019-03" db="EMBL/GenBank/DDBJ databases">
        <title>Genomic Encyclopedia of Type Strains, Phase IV (KMG-IV): sequencing the most valuable type-strain genomes for metagenomic binning, comparative biology and taxonomic classification.</title>
        <authorList>
            <person name="Goeker M."/>
        </authorList>
    </citation>
    <scope>NUCLEOTIDE SEQUENCE [LARGE SCALE GENOMIC DNA]</scope>
    <source>
        <strain evidence="10 11">DSM 21944</strain>
    </source>
</reference>
<dbReference type="PANTHER" id="PTHR10795">
    <property type="entry name" value="PROPROTEIN CONVERTASE SUBTILISIN/KEXIN"/>
    <property type="match status" value="1"/>
</dbReference>
<dbReference type="PRINTS" id="PR00723">
    <property type="entry name" value="SUBTILISIN"/>
</dbReference>
<dbReference type="InterPro" id="IPR036852">
    <property type="entry name" value="Peptidase_S8/S53_dom_sf"/>
</dbReference>
<feature type="domain" description="Peptidase S8/S53" evidence="7">
    <location>
        <begin position="177"/>
        <end position="638"/>
    </location>
</feature>